<dbReference type="Pfam" id="PF03631">
    <property type="entry name" value="Virul_fac_BrkB"/>
    <property type="match status" value="1"/>
</dbReference>
<evidence type="ECO:0008006" key="9">
    <source>
        <dbReference type="Google" id="ProtNLM"/>
    </source>
</evidence>
<name>A0A2T4VXP6_9HYPH</name>
<protein>
    <recommendedName>
        <fullName evidence="9">YihY/virulence factor BrkB family protein</fullName>
    </recommendedName>
</protein>
<dbReference type="PIRSF" id="PIRSF035875">
    <property type="entry name" value="RNase_BN"/>
    <property type="match status" value="1"/>
</dbReference>
<keyword evidence="4 6" id="KW-1133">Transmembrane helix</keyword>
<comment type="caution">
    <text evidence="7">The sequence shown here is derived from an EMBL/GenBank/DDBJ whole genome shotgun (WGS) entry which is preliminary data.</text>
</comment>
<evidence type="ECO:0000256" key="2">
    <source>
        <dbReference type="ARBA" id="ARBA00022475"/>
    </source>
</evidence>
<evidence type="ECO:0000256" key="3">
    <source>
        <dbReference type="ARBA" id="ARBA00022692"/>
    </source>
</evidence>
<sequence length="279" mass="31247">MCKYCCIIYNIIFDAIEHFIEEDGWSMASHISLSALLSIFPFIVFGANLAGFLGANQFVPTVMDVFFGTWPDVIAKPITDEILQVLAMPRKGLFTISALAAAYFSSNGIEALRVSLNRAYRVVEVRSWYVTRLISFGYVLLASVILILMSFVFVAIPLALEYVKEFFPSFGNVLLIIWDGRIYGTVFLIFMALIFVHLFLPAGKRVIYSILPGIIFTCISWLIGAVLFAHYIVSFATYSAMYAGLASITIFLVFLYILGVIFILGAEVNASIMINHWKK</sequence>
<dbReference type="InterPro" id="IPR017039">
    <property type="entry name" value="Virul_fac_BrkB"/>
</dbReference>
<feature type="transmembrane region" description="Helical" evidence="6">
    <location>
        <begin position="35"/>
        <end position="55"/>
    </location>
</feature>
<dbReference type="NCBIfam" id="TIGR00765">
    <property type="entry name" value="yihY_not_rbn"/>
    <property type="match status" value="1"/>
</dbReference>
<feature type="transmembrane region" description="Helical" evidence="6">
    <location>
        <begin position="133"/>
        <end position="160"/>
    </location>
</feature>
<feature type="transmembrane region" description="Helical" evidence="6">
    <location>
        <begin position="207"/>
        <end position="233"/>
    </location>
</feature>
<keyword evidence="5 6" id="KW-0472">Membrane</keyword>
<gene>
    <name evidence="7" type="ORF">C4617_01610</name>
</gene>
<feature type="transmembrane region" description="Helical" evidence="6">
    <location>
        <begin position="239"/>
        <end position="264"/>
    </location>
</feature>
<dbReference type="PANTHER" id="PTHR30213">
    <property type="entry name" value="INNER MEMBRANE PROTEIN YHJD"/>
    <property type="match status" value="1"/>
</dbReference>
<feature type="transmembrane region" description="Helical" evidence="6">
    <location>
        <begin position="180"/>
        <end position="200"/>
    </location>
</feature>
<evidence type="ECO:0000256" key="4">
    <source>
        <dbReference type="ARBA" id="ARBA00022989"/>
    </source>
</evidence>
<proteinExistence type="predicted"/>
<evidence type="ECO:0000313" key="7">
    <source>
        <dbReference type="EMBL" id="PTL86543.1"/>
    </source>
</evidence>
<evidence type="ECO:0000313" key="8">
    <source>
        <dbReference type="Proteomes" id="UP000240811"/>
    </source>
</evidence>
<dbReference type="EMBL" id="PSQJ01000002">
    <property type="protein sequence ID" value="PTL86543.1"/>
    <property type="molecule type" value="Genomic_DNA"/>
</dbReference>
<comment type="subcellular location">
    <subcellularLocation>
        <location evidence="1">Cell membrane</location>
        <topology evidence="1">Multi-pass membrane protein</topology>
    </subcellularLocation>
</comment>
<dbReference type="Proteomes" id="UP000240811">
    <property type="component" value="Unassembled WGS sequence"/>
</dbReference>
<reference evidence="8" key="1">
    <citation type="submission" date="2018-02" db="EMBL/GenBank/DDBJ databases">
        <title>Genome sequence of Candidatus Liberibacter europaeus.</title>
        <authorList>
            <person name="Frampton R.A."/>
            <person name="Thompson S.M."/>
            <person name="David C."/>
            <person name="Addison S.M."/>
            <person name="Smith G.R."/>
        </authorList>
    </citation>
    <scope>NUCLEOTIDE SEQUENCE [LARGE SCALE GENOMIC DNA]</scope>
</reference>
<keyword evidence="3 6" id="KW-0812">Transmembrane</keyword>
<dbReference type="AlphaFoldDB" id="A0A2T4VXP6"/>
<dbReference type="PANTHER" id="PTHR30213:SF0">
    <property type="entry name" value="UPF0761 MEMBRANE PROTEIN YIHY"/>
    <property type="match status" value="1"/>
</dbReference>
<evidence type="ECO:0000256" key="5">
    <source>
        <dbReference type="ARBA" id="ARBA00023136"/>
    </source>
</evidence>
<accession>A0A2T4VXP6</accession>
<dbReference type="GO" id="GO:0005886">
    <property type="term" value="C:plasma membrane"/>
    <property type="evidence" value="ECO:0007669"/>
    <property type="project" value="UniProtKB-SubCell"/>
</dbReference>
<keyword evidence="2" id="KW-1003">Cell membrane</keyword>
<feature type="transmembrane region" description="Helical" evidence="6">
    <location>
        <begin position="93"/>
        <end position="112"/>
    </location>
</feature>
<evidence type="ECO:0000256" key="1">
    <source>
        <dbReference type="ARBA" id="ARBA00004651"/>
    </source>
</evidence>
<evidence type="ECO:0000256" key="6">
    <source>
        <dbReference type="SAM" id="Phobius"/>
    </source>
</evidence>
<organism evidence="7 8">
    <name type="scientific">Candidatus Liberibacter europaeus</name>
    <dbReference type="NCBI Taxonomy" id="744859"/>
    <lineage>
        <taxon>Bacteria</taxon>
        <taxon>Pseudomonadati</taxon>
        <taxon>Pseudomonadota</taxon>
        <taxon>Alphaproteobacteria</taxon>
        <taxon>Hyphomicrobiales</taxon>
        <taxon>Rhizobiaceae</taxon>
        <taxon>Liberibacter</taxon>
    </lineage>
</organism>